<accession>A0A0M3V741</accession>
<keyword evidence="2" id="KW-1185">Reference proteome</keyword>
<dbReference type="Proteomes" id="UP000062645">
    <property type="component" value="Chromosome"/>
</dbReference>
<sequence length="96" mass="11627">MVRWNTEPIRYEFLFAQNDKKLTLDVVKLSNLPINQQRNELVFKVNSSCISMVLSFWRALRHLESYENFALHWGRVFPQREMRLLEKLILEFRGRA</sequence>
<evidence type="ECO:0000313" key="2">
    <source>
        <dbReference type="Proteomes" id="UP000062645"/>
    </source>
</evidence>
<evidence type="ECO:0000313" key="1">
    <source>
        <dbReference type="EMBL" id="ALF56527.1"/>
    </source>
</evidence>
<dbReference type="AlphaFoldDB" id="A0A0M3V741"/>
<proteinExistence type="predicted"/>
<reference evidence="2" key="1">
    <citation type="submission" date="2015-07" db="EMBL/GenBank/DDBJ databases">
        <title>Genome Of Nitrogen-Fixing Cyanobacterium Nostoc piscinale CENA21 From Solimoes/Amazon River Floodplain Sediments And Comparative Genomics To Uncover Biosynthetic Natural Products Potential.</title>
        <authorList>
            <person name="Leao T.F."/>
            <person name="Leao P.N."/>
            <person name="Guimaraes P.I."/>
            <person name="de Melo A.G.C."/>
            <person name="Ramos R.T.J."/>
            <person name="Silva A."/>
            <person name="Fiore M.F."/>
            <person name="Schneider M.P.C."/>
        </authorList>
    </citation>
    <scope>NUCLEOTIDE SEQUENCE [LARGE SCALE GENOMIC DNA]</scope>
    <source>
        <strain evidence="2">CENA21</strain>
    </source>
</reference>
<organism evidence="1 2">
    <name type="scientific">Nostoc piscinale CENA21</name>
    <dbReference type="NCBI Taxonomy" id="224013"/>
    <lineage>
        <taxon>Bacteria</taxon>
        <taxon>Bacillati</taxon>
        <taxon>Cyanobacteriota</taxon>
        <taxon>Cyanophyceae</taxon>
        <taxon>Nostocales</taxon>
        <taxon>Nostocaceae</taxon>
        <taxon>Nostoc</taxon>
    </lineage>
</organism>
<name>A0A0M3V741_9NOSO</name>
<dbReference type="EMBL" id="CP012036">
    <property type="protein sequence ID" value="ALF56527.1"/>
    <property type="molecule type" value="Genomic_DNA"/>
</dbReference>
<reference evidence="1 2" key="2">
    <citation type="journal article" date="2016" name="Genome Announc.">
        <title>Draft Genome Sequence of the N2-Fixing Cyanobacterium Nostoc piscinale CENA21, Isolated from the Brazilian Amazon Floodplain.</title>
        <authorList>
            <person name="Leao T."/>
            <person name="Guimaraes P.I."/>
            <person name="de Melo A.G."/>
            <person name="Ramos R.T."/>
            <person name="Leao P.N."/>
            <person name="Silva A."/>
            <person name="Fiore M.F."/>
            <person name="Schneider M.P."/>
        </authorList>
    </citation>
    <scope>NUCLEOTIDE SEQUENCE [LARGE SCALE GENOMIC DNA]</scope>
    <source>
        <strain evidence="1 2">CENA21</strain>
    </source>
</reference>
<gene>
    <name evidence="1" type="ORF">ACX27_23665</name>
</gene>
<dbReference type="PATRIC" id="fig|224013.5.peg.5687"/>
<dbReference type="KEGG" id="npz:ACX27_23665"/>
<protein>
    <submittedName>
        <fullName evidence="1">Uncharacterized protein</fullName>
    </submittedName>
</protein>